<dbReference type="HOGENOM" id="CLU_2957889_0_0_9"/>
<dbReference type="STRING" id="697329.Rumal_1642"/>
<evidence type="ECO:0000313" key="2">
    <source>
        <dbReference type="Proteomes" id="UP000006919"/>
    </source>
</evidence>
<gene>
    <name evidence="1" type="ordered locus">Rumal_1642</name>
</gene>
<proteinExistence type="predicted"/>
<reference evidence="1 2" key="1">
    <citation type="journal article" date="2011" name="J. Bacteriol.">
        <title>Complete genome of the cellulolytic ruminal bacterium Ruminococcus albus 7.</title>
        <authorList>
            <person name="Suen G."/>
            <person name="Stevenson D.M."/>
            <person name="Bruce D.C."/>
            <person name="Chertkov O."/>
            <person name="Copeland A."/>
            <person name="Cheng J.F."/>
            <person name="Detter C."/>
            <person name="Detter J.C."/>
            <person name="Goodwin L.A."/>
            <person name="Han C.S."/>
            <person name="Hauser L.J."/>
            <person name="Ivanova N.N."/>
            <person name="Kyrpides N.C."/>
            <person name="Land M.L."/>
            <person name="Lapidus A."/>
            <person name="Lucas S."/>
            <person name="Ovchinnikova G."/>
            <person name="Pitluck S."/>
            <person name="Tapia R."/>
            <person name="Woyke T."/>
            <person name="Boyum J."/>
            <person name="Mead D."/>
            <person name="Weimer P.J."/>
        </authorList>
    </citation>
    <scope>NUCLEOTIDE SEQUENCE [LARGE SCALE GENOMIC DNA]</scope>
    <source>
        <strain evidence="2">ATCC 27210 / DSM 20455 / JCM 14654 / NCDO 2250 / 7</strain>
    </source>
</reference>
<dbReference type="EMBL" id="CP002403">
    <property type="protein sequence ID" value="ADU22142.1"/>
    <property type="molecule type" value="Genomic_DNA"/>
</dbReference>
<organism evidence="1 2">
    <name type="scientific">Ruminococcus albus (strain ATCC 27210 / DSM 20455 / JCM 14654 / NCDO 2250 / 7)</name>
    <dbReference type="NCBI Taxonomy" id="697329"/>
    <lineage>
        <taxon>Bacteria</taxon>
        <taxon>Bacillati</taxon>
        <taxon>Bacillota</taxon>
        <taxon>Clostridia</taxon>
        <taxon>Eubacteriales</taxon>
        <taxon>Oscillospiraceae</taxon>
        <taxon>Ruminococcus</taxon>
    </lineage>
</organism>
<sequence precursor="true">MIKNKRILKFLASLVVCAYIFTNSGIILGEAFFENLDNYDDYDLLTLMIEFLQYRKYST</sequence>
<accession>E6UI81</accession>
<dbReference type="KEGG" id="ral:Rumal_1642"/>
<protein>
    <submittedName>
        <fullName evidence="1">Phospholipase D/transphosphatidylase</fullName>
    </submittedName>
</protein>
<dbReference type="Proteomes" id="UP000006919">
    <property type="component" value="Chromosome"/>
</dbReference>
<name>E6UI81_RUMA7</name>
<evidence type="ECO:0000313" key="1">
    <source>
        <dbReference type="EMBL" id="ADU22142.1"/>
    </source>
</evidence>
<dbReference type="AlphaFoldDB" id="E6UI81"/>